<feature type="domain" description="HTH psq-type" evidence="5">
    <location>
        <begin position="182"/>
        <end position="215"/>
    </location>
</feature>
<evidence type="ECO:0000313" key="8">
    <source>
        <dbReference type="WBParaSite" id="HNAJ_0001032701-mRNA-1"/>
    </source>
</evidence>
<accession>A0A0R3TRU0</accession>
<dbReference type="Pfam" id="PF05225">
    <property type="entry name" value="HTH_psq"/>
    <property type="match status" value="1"/>
</dbReference>
<keyword evidence="2" id="KW-0238">DNA-binding</keyword>
<reference evidence="6 7" key="2">
    <citation type="submission" date="2018-11" db="EMBL/GenBank/DDBJ databases">
        <authorList>
            <consortium name="Pathogen Informatics"/>
        </authorList>
    </citation>
    <scope>NUCLEOTIDE SEQUENCE [LARGE SCALE GENOMIC DNA]</scope>
</reference>
<evidence type="ECO:0000313" key="6">
    <source>
        <dbReference type="EMBL" id="VDO07689.1"/>
    </source>
</evidence>
<keyword evidence="4" id="KW-0539">Nucleus</keyword>
<name>A0A0R3TRU0_RODNA</name>
<dbReference type="EMBL" id="UZAE01012985">
    <property type="protein sequence ID" value="VDO07689.1"/>
    <property type="molecule type" value="Genomic_DNA"/>
</dbReference>
<evidence type="ECO:0000256" key="2">
    <source>
        <dbReference type="ARBA" id="ARBA00023125"/>
    </source>
</evidence>
<dbReference type="GO" id="GO:0003677">
    <property type="term" value="F:DNA binding"/>
    <property type="evidence" value="ECO:0007669"/>
    <property type="project" value="UniProtKB-KW"/>
</dbReference>
<organism evidence="8">
    <name type="scientific">Rodentolepis nana</name>
    <name type="common">Dwarf tapeworm</name>
    <name type="synonym">Hymenolepis nana</name>
    <dbReference type="NCBI Taxonomy" id="102285"/>
    <lineage>
        <taxon>Eukaryota</taxon>
        <taxon>Metazoa</taxon>
        <taxon>Spiralia</taxon>
        <taxon>Lophotrochozoa</taxon>
        <taxon>Platyhelminthes</taxon>
        <taxon>Cestoda</taxon>
        <taxon>Eucestoda</taxon>
        <taxon>Cyclophyllidea</taxon>
        <taxon>Hymenolepididae</taxon>
        <taxon>Rodentolepis</taxon>
    </lineage>
</organism>
<dbReference type="PANTHER" id="PTHR21545:SF13">
    <property type="entry name" value="ECDYSONE-INDUCED PROTEIN 93F, ISOFORM C"/>
    <property type="match status" value="1"/>
</dbReference>
<evidence type="ECO:0000256" key="1">
    <source>
        <dbReference type="ARBA" id="ARBA00023015"/>
    </source>
</evidence>
<dbReference type="SUPFAM" id="SSF46689">
    <property type="entry name" value="Homeodomain-like"/>
    <property type="match status" value="1"/>
</dbReference>
<dbReference type="GO" id="GO:0006357">
    <property type="term" value="P:regulation of transcription by RNA polymerase II"/>
    <property type="evidence" value="ECO:0007669"/>
    <property type="project" value="TreeGrafter"/>
</dbReference>
<protein>
    <submittedName>
        <fullName evidence="8">HTH psq-type domain-containing protein</fullName>
    </submittedName>
</protein>
<proteinExistence type="predicted"/>
<gene>
    <name evidence="6" type="ORF">HNAJ_LOCUS10322</name>
</gene>
<reference evidence="8" key="1">
    <citation type="submission" date="2017-02" db="UniProtKB">
        <authorList>
            <consortium name="WormBaseParasite"/>
        </authorList>
    </citation>
    <scope>IDENTIFICATION</scope>
</reference>
<dbReference type="InterPro" id="IPR007889">
    <property type="entry name" value="HTH_Psq"/>
</dbReference>
<keyword evidence="7" id="KW-1185">Reference proteome</keyword>
<dbReference type="STRING" id="102285.A0A0R3TRU0"/>
<sequence>MAEKASHSTGELQPAPEGFSGQMNRILNEYVAIYRIILERQNSVNESKLQSGGCIFPFLSSTHYIPVPPPAVLSNYLRSDAELRRMDNRIFSRPHGGNENVASLIDVENTIVEEQKTSNSDQNITTKVDTDHKTQSFKRIHHNCEEPGFQGRLMEEKVSTAFSYYVNKKVPSPRRRPYTASELASAVRAICSGQLGTRRAASVYGIPRSTLRNKICKLNEIRRHEESRRGGRHIPLTELIKQYSSTGTSQSDRYSSSRVASVFKVS</sequence>
<dbReference type="AlphaFoldDB" id="A0A0R3TRU0"/>
<evidence type="ECO:0000256" key="3">
    <source>
        <dbReference type="ARBA" id="ARBA00023163"/>
    </source>
</evidence>
<dbReference type="GO" id="GO:0005634">
    <property type="term" value="C:nucleus"/>
    <property type="evidence" value="ECO:0007669"/>
    <property type="project" value="TreeGrafter"/>
</dbReference>
<keyword evidence="1" id="KW-0805">Transcription regulation</keyword>
<dbReference type="OrthoDB" id="10028342at2759"/>
<evidence type="ECO:0000259" key="5">
    <source>
        <dbReference type="Pfam" id="PF05225"/>
    </source>
</evidence>
<dbReference type="Gene3D" id="1.10.10.60">
    <property type="entry name" value="Homeodomain-like"/>
    <property type="match status" value="1"/>
</dbReference>
<dbReference type="WBParaSite" id="HNAJ_0001032701-mRNA-1">
    <property type="protein sequence ID" value="HNAJ_0001032701-mRNA-1"/>
    <property type="gene ID" value="HNAJ_0001032701"/>
</dbReference>
<evidence type="ECO:0000313" key="7">
    <source>
        <dbReference type="Proteomes" id="UP000278807"/>
    </source>
</evidence>
<dbReference type="Proteomes" id="UP000278807">
    <property type="component" value="Unassembled WGS sequence"/>
</dbReference>
<evidence type="ECO:0000256" key="4">
    <source>
        <dbReference type="ARBA" id="ARBA00023242"/>
    </source>
</evidence>
<dbReference type="InterPro" id="IPR009057">
    <property type="entry name" value="Homeodomain-like_sf"/>
</dbReference>
<keyword evidence="3" id="KW-0804">Transcription</keyword>
<dbReference type="PANTHER" id="PTHR21545">
    <property type="entry name" value="TRANSCRIPTION FACTOR MLR1/2"/>
    <property type="match status" value="1"/>
</dbReference>